<dbReference type="KEGG" id="ntp:CRH09_08735"/>
<dbReference type="Proteomes" id="UP000221961">
    <property type="component" value="Chromosome"/>
</dbReference>
<organism evidence="3 4">
    <name type="scientific">Nocardia terpenica</name>
    <dbReference type="NCBI Taxonomy" id="455432"/>
    <lineage>
        <taxon>Bacteria</taxon>
        <taxon>Bacillati</taxon>
        <taxon>Actinomycetota</taxon>
        <taxon>Actinomycetes</taxon>
        <taxon>Mycobacteriales</taxon>
        <taxon>Nocardiaceae</taxon>
        <taxon>Nocardia</taxon>
    </lineage>
</organism>
<feature type="compositionally biased region" description="Polar residues" evidence="1">
    <location>
        <begin position="61"/>
        <end position="72"/>
    </location>
</feature>
<feature type="chain" id="PRO_5013262492" evidence="2">
    <location>
        <begin position="22"/>
        <end position="109"/>
    </location>
</feature>
<evidence type="ECO:0000313" key="3">
    <source>
        <dbReference type="EMBL" id="ATL66274.1"/>
    </source>
</evidence>
<keyword evidence="2" id="KW-0732">Signal</keyword>
<feature type="region of interest" description="Disordered" evidence="1">
    <location>
        <begin position="53"/>
        <end position="74"/>
    </location>
</feature>
<evidence type="ECO:0000256" key="1">
    <source>
        <dbReference type="SAM" id="MobiDB-lite"/>
    </source>
</evidence>
<name>A0A291RGM2_9NOCA</name>
<reference evidence="3 4" key="1">
    <citation type="submission" date="2017-10" db="EMBL/GenBank/DDBJ databases">
        <title>Comparative genomics between pathogenic Norcardia.</title>
        <authorList>
            <person name="Zeng L."/>
        </authorList>
    </citation>
    <scope>NUCLEOTIDE SEQUENCE [LARGE SCALE GENOMIC DNA]</scope>
    <source>
        <strain evidence="3 4">NC_YFY_NT001</strain>
    </source>
</reference>
<sequence length="109" mass="10797">MVGGVMLGVVVTVGVPAMAFAAPGRGATTATAPLVANGKGTFAGRAKCPRGMTATGGGFTSQGQDANGSITESFPDMSRSWKVTINDPGLGNGAPVPHVTGTVYARCTK</sequence>
<protein>
    <submittedName>
        <fullName evidence="3">Uncharacterized protein</fullName>
    </submittedName>
</protein>
<feature type="signal peptide" evidence="2">
    <location>
        <begin position="1"/>
        <end position="21"/>
    </location>
</feature>
<evidence type="ECO:0000256" key="2">
    <source>
        <dbReference type="SAM" id="SignalP"/>
    </source>
</evidence>
<gene>
    <name evidence="3" type="ORF">CRH09_08735</name>
</gene>
<accession>A0A291RGM2</accession>
<proteinExistence type="predicted"/>
<evidence type="ECO:0000313" key="4">
    <source>
        <dbReference type="Proteomes" id="UP000221961"/>
    </source>
</evidence>
<dbReference type="AlphaFoldDB" id="A0A291RGM2"/>
<dbReference type="EMBL" id="CP023778">
    <property type="protein sequence ID" value="ATL66274.1"/>
    <property type="molecule type" value="Genomic_DNA"/>
</dbReference>